<dbReference type="CDD" id="cd00565">
    <property type="entry name" value="Ubl_ThiS"/>
    <property type="match status" value="1"/>
</dbReference>
<dbReference type="Pfam" id="PF02597">
    <property type="entry name" value="ThiS"/>
    <property type="match status" value="1"/>
</dbReference>
<dbReference type="PANTHER" id="PTHR34472:SF1">
    <property type="entry name" value="SULFUR CARRIER PROTEIN THIS"/>
    <property type="match status" value="1"/>
</dbReference>
<organism evidence="1 2">
    <name type="scientific">Pseudaeromonas sharmana</name>
    <dbReference type="NCBI Taxonomy" id="328412"/>
    <lineage>
        <taxon>Bacteria</taxon>
        <taxon>Pseudomonadati</taxon>
        <taxon>Pseudomonadota</taxon>
        <taxon>Gammaproteobacteria</taxon>
        <taxon>Aeromonadales</taxon>
        <taxon>Aeromonadaceae</taxon>
        <taxon>Pseudaeromonas</taxon>
    </lineage>
</organism>
<dbReference type="InterPro" id="IPR016155">
    <property type="entry name" value="Mopterin_synth/thiamin_S_b"/>
</dbReference>
<accession>A0ABV8CPV3</accession>
<dbReference type="EMBL" id="JBHSAF010000014">
    <property type="protein sequence ID" value="MFC3914126.1"/>
    <property type="molecule type" value="Genomic_DNA"/>
</dbReference>
<dbReference type="RefSeq" id="WP_377152681.1">
    <property type="nucleotide sequence ID" value="NZ_JBHSAF010000014.1"/>
</dbReference>
<comment type="caution">
    <text evidence="1">The sequence shown here is derived from an EMBL/GenBank/DDBJ whole genome shotgun (WGS) entry which is preliminary data.</text>
</comment>
<dbReference type="SUPFAM" id="SSF54285">
    <property type="entry name" value="MoaD/ThiS"/>
    <property type="match status" value="1"/>
</dbReference>
<dbReference type="InterPro" id="IPR003749">
    <property type="entry name" value="ThiS/MoaD-like"/>
</dbReference>
<dbReference type="NCBIfam" id="TIGR01683">
    <property type="entry name" value="thiS"/>
    <property type="match status" value="1"/>
</dbReference>
<proteinExistence type="predicted"/>
<name>A0ABV8CPV3_9GAMM</name>
<dbReference type="Gene3D" id="3.10.20.30">
    <property type="match status" value="1"/>
</dbReference>
<evidence type="ECO:0000313" key="1">
    <source>
        <dbReference type="EMBL" id="MFC3914126.1"/>
    </source>
</evidence>
<evidence type="ECO:0000313" key="2">
    <source>
        <dbReference type="Proteomes" id="UP001595692"/>
    </source>
</evidence>
<dbReference type="PANTHER" id="PTHR34472">
    <property type="entry name" value="SULFUR CARRIER PROTEIN THIS"/>
    <property type="match status" value="1"/>
</dbReference>
<gene>
    <name evidence="1" type="primary">thiS</name>
    <name evidence="1" type="ORF">ACFOSS_11680</name>
</gene>
<protein>
    <submittedName>
        <fullName evidence="1">Sulfur carrier protein ThiS</fullName>
    </submittedName>
</protein>
<keyword evidence="2" id="KW-1185">Reference proteome</keyword>
<dbReference type="Proteomes" id="UP001595692">
    <property type="component" value="Unassembled WGS sequence"/>
</dbReference>
<sequence length="74" mass="8216">MTLFYCNQTPYPWQPELTLMSWLSQCGLLKDDPAVEHAGIALAIDEQIVPRSQWPTRVIAAGERLEVFTAIAGG</sequence>
<dbReference type="InterPro" id="IPR010035">
    <property type="entry name" value="Thi_S"/>
</dbReference>
<dbReference type="InterPro" id="IPR012675">
    <property type="entry name" value="Beta-grasp_dom_sf"/>
</dbReference>
<reference evidence="2" key="1">
    <citation type="journal article" date="2019" name="Int. J. Syst. Evol. Microbiol.">
        <title>The Global Catalogue of Microorganisms (GCM) 10K type strain sequencing project: providing services to taxonomists for standard genome sequencing and annotation.</title>
        <authorList>
            <consortium name="The Broad Institute Genomics Platform"/>
            <consortium name="The Broad Institute Genome Sequencing Center for Infectious Disease"/>
            <person name="Wu L."/>
            <person name="Ma J."/>
        </authorList>
    </citation>
    <scope>NUCLEOTIDE SEQUENCE [LARGE SCALE GENOMIC DNA]</scope>
    <source>
        <strain evidence="2">CCUG 54939</strain>
    </source>
</reference>